<gene>
    <name evidence="2" type="ORF">KP78_04760</name>
</gene>
<accession>A0A0C2W6A8</accession>
<keyword evidence="1" id="KW-0472">Membrane</keyword>
<protein>
    <submittedName>
        <fullName evidence="2">Uncharacterized protein</fullName>
    </submittedName>
</protein>
<dbReference type="STRING" id="889306.KP78_04760"/>
<proteinExistence type="predicted"/>
<dbReference type="EMBL" id="JXRP01000006">
    <property type="protein sequence ID" value="KIL52106.1"/>
    <property type="molecule type" value="Genomic_DNA"/>
</dbReference>
<evidence type="ECO:0000256" key="1">
    <source>
        <dbReference type="SAM" id="Phobius"/>
    </source>
</evidence>
<sequence>MNGKRLVVWMIILIIIMGIIIFTVISNFEPKKMNQSSTDLLQLEVFEKST</sequence>
<keyword evidence="1" id="KW-0812">Transmembrane</keyword>
<dbReference type="PATRIC" id="fig|889306.3.peg.476"/>
<reference evidence="2 3" key="1">
    <citation type="submission" date="2015-01" db="EMBL/GenBank/DDBJ databases">
        <title>Genome sequencing of Jeotgalibacillus soli.</title>
        <authorList>
            <person name="Goh K.M."/>
            <person name="Chan K.-G."/>
            <person name="Yaakop A.S."/>
            <person name="Ee R."/>
            <person name="Gan H.M."/>
            <person name="Chan C.S."/>
        </authorList>
    </citation>
    <scope>NUCLEOTIDE SEQUENCE [LARGE SCALE GENOMIC DNA]</scope>
    <source>
        <strain evidence="2 3">P9</strain>
    </source>
</reference>
<keyword evidence="1" id="KW-1133">Transmembrane helix</keyword>
<feature type="transmembrane region" description="Helical" evidence="1">
    <location>
        <begin position="6"/>
        <end position="25"/>
    </location>
</feature>
<keyword evidence="3" id="KW-1185">Reference proteome</keyword>
<comment type="caution">
    <text evidence="2">The sequence shown here is derived from an EMBL/GenBank/DDBJ whole genome shotgun (WGS) entry which is preliminary data.</text>
</comment>
<dbReference type="Proteomes" id="UP000031938">
    <property type="component" value="Unassembled WGS sequence"/>
</dbReference>
<name>A0A0C2W6A8_9BACL</name>
<dbReference type="RefSeq" id="WP_157841427.1">
    <property type="nucleotide sequence ID" value="NZ_JXRP01000006.1"/>
</dbReference>
<evidence type="ECO:0000313" key="2">
    <source>
        <dbReference type="EMBL" id="KIL52106.1"/>
    </source>
</evidence>
<evidence type="ECO:0000313" key="3">
    <source>
        <dbReference type="Proteomes" id="UP000031938"/>
    </source>
</evidence>
<dbReference type="AlphaFoldDB" id="A0A0C2W6A8"/>
<organism evidence="2 3">
    <name type="scientific">Jeotgalibacillus soli</name>
    <dbReference type="NCBI Taxonomy" id="889306"/>
    <lineage>
        <taxon>Bacteria</taxon>
        <taxon>Bacillati</taxon>
        <taxon>Bacillota</taxon>
        <taxon>Bacilli</taxon>
        <taxon>Bacillales</taxon>
        <taxon>Caryophanaceae</taxon>
        <taxon>Jeotgalibacillus</taxon>
    </lineage>
</organism>